<dbReference type="InterPro" id="IPR020846">
    <property type="entry name" value="MFS_dom"/>
</dbReference>
<feature type="transmembrane region" description="Helical" evidence="7">
    <location>
        <begin position="284"/>
        <end position="301"/>
    </location>
</feature>
<dbReference type="RefSeq" id="WP_212977643.1">
    <property type="nucleotide sequence ID" value="NZ_AP025343.1"/>
</dbReference>
<comment type="similarity">
    <text evidence="2">Belongs to the major facilitator superfamily. TCR/Tet family.</text>
</comment>
<feature type="domain" description="Major facilitator superfamily (MFS) profile" evidence="8">
    <location>
        <begin position="10"/>
        <end position="395"/>
    </location>
</feature>
<evidence type="ECO:0000256" key="1">
    <source>
        <dbReference type="ARBA" id="ARBA00004651"/>
    </source>
</evidence>
<comment type="caution">
    <text evidence="9">The sequence shown here is derived from an EMBL/GenBank/DDBJ whole genome shotgun (WGS) entry which is preliminary data.</text>
</comment>
<feature type="transmembrane region" description="Helical" evidence="7">
    <location>
        <begin position="347"/>
        <end position="365"/>
    </location>
</feature>
<dbReference type="EMBL" id="BORT01000004">
    <property type="protein sequence ID" value="GIO46670.1"/>
    <property type="molecule type" value="Genomic_DNA"/>
</dbReference>
<feature type="transmembrane region" description="Helical" evidence="7">
    <location>
        <begin position="371"/>
        <end position="391"/>
    </location>
</feature>
<evidence type="ECO:0000256" key="3">
    <source>
        <dbReference type="ARBA" id="ARBA00022448"/>
    </source>
</evidence>
<dbReference type="InterPro" id="IPR011701">
    <property type="entry name" value="MFS"/>
</dbReference>
<feature type="transmembrane region" description="Helical" evidence="7">
    <location>
        <begin position="45"/>
        <end position="64"/>
    </location>
</feature>
<feature type="transmembrane region" description="Helical" evidence="7">
    <location>
        <begin position="307"/>
        <end position="326"/>
    </location>
</feature>
<dbReference type="AlphaFoldDB" id="A0A919YCS9"/>
<dbReference type="InterPro" id="IPR001958">
    <property type="entry name" value="Tet-R_TetA/multi-R_MdtG-like"/>
</dbReference>
<feature type="transmembrane region" description="Helical" evidence="7">
    <location>
        <begin position="253"/>
        <end position="272"/>
    </location>
</feature>
<evidence type="ECO:0000256" key="2">
    <source>
        <dbReference type="ARBA" id="ARBA00007520"/>
    </source>
</evidence>
<dbReference type="SUPFAM" id="SSF103473">
    <property type="entry name" value="MFS general substrate transporter"/>
    <property type="match status" value="1"/>
</dbReference>
<evidence type="ECO:0000256" key="6">
    <source>
        <dbReference type="ARBA" id="ARBA00023136"/>
    </source>
</evidence>
<dbReference type="PANTHER" id="PTHR23504:SF115">
    <property type="entry name" value="MULTIDRUG RESISTANCE PROTEIN 2"/>
    <property type="match status" value="1"/>
</dbReference>
<keyword evidence="3" id="KW-0813">Transport</keyword>
<dbReference type="PANTHER" id="PTHR23504">
    <property type="entry name" value="MAJOR FACILITATOR SUPERFAMILY DOMAIN-CONTAINING PROTEIN 10"/>
    <property type="match status" value="1"/>
</dbReference>
<evidence type="ECO:0000256" key="7">
    <source>
        <dbReference type="SAM" id="Phobius"/>
    </source>
</evidence>
<dbReference type="GO" id="GO:0022857">
    <property type="term" value="F:transmembrane transporter activity"/>
    <property type="evidence" value="ECO:0007669"/>
    <property type="project" value="InterPro"/>
</dbReference>
<dbReference type="Proteomes" id="UP000682811">
    <property type="component" value="Unassembled WGS sequence"/>
</dbReference>
<dbReference type="Pfam" id="PF07690">
    <property type="entry name" value="MFS_1"/>
    <property type="match status" value="1"/>
</dbReference>
<feature type="transmembrane region" description="Helical" evidence="7">
    <location>
        <begin position="12"/>
        <end position="33"/>
    </location>
</feature>
<name>A0A919YCS9_9BACL</name>
<protein>
    <submittedName>
        <fullName evidence="9">Tetracycline resistance MFS efflux pump</fullName>
    </submittedName>
</protein>
<dbReference type="PROSITE" id="PS50850">
    <property type="entry name" value="MFS"/>
    <property type="match status" value="1"/>
</dbReference>
<feature type="transmembrane region" description="Helical" evidence="7">
    <location>
        <begin position="76"/>
        <end position="99"/>
    </location>
</feature>
<dbReference type="CDD" id="cd17325">
    <property type="entry name" value="MFS_MdtG_SLC18_like"/>
    <property type="match status" value="1"/>
</dbReference>
<gene>
    <name evidence="9" type="primary">blT_2</name>
    <name evidence="9" type="ORF">J34TS1_14350</name>
</gene>
<sequence length="409" mass="44282">MSSDNKMNKSLIVLMINMFIAMLGIGLVIPILPKLLEDFHAGGTAAGYLIAASGLTQFLFSPIAGEWADKYGRKRMIVLGLLLFTLSQFIFASASVMWMLYLSRFLGGIGAAMMVPAMMAYVADSTTEDTRGKGLGLLGAAMSLGFVIGPGIGGFLADLGLRAPFYIAALIAAIATVLSVVMLKETLSLERRQAAKNSNVKREGIVKQLISSVKAPYFIYLILVFTLTFGLVNFEAIFSLYVDNKYAYTTKEISIMITVGSLVGVIIQGAFINKLLHRFGENKLINVSFLISAITMVLMLLSGNFWYNMLMILVFFTFTSIMRPAINTMLSKMAGPEEQGFVMGMNNAYMSLGNIFGPALAGILFDVHMNLPYSFGAIILVLSLLLSVSWGRRGTGSGKQKLGTANSKG</sequence>
<evidence type="ECO:0000313" key="10">
    <source>
        <dbReference type="Proteomes" id="UP000682811"/>
    </source>
</evidence>
<keyword evidence="6 7" id="KW-0472">Membrane</keyword>
<keyword evidence="10" id="KW-1185">Reference proteome</keyword>
<comment type="subcellular location">
    <subcellularLocation>
        <location evidence="1">Cell membrane</location>
        <topology evidence="1">Multi-pass membrane protein</topology>
    </subcellularLocation>
</comment>
<dbReference type="GO" id="GO:0005886">
    <property type="term" value="C:plasma membrane"/>
    <property type="evidence" value="ECO:0007669"/>
    <property type="project" value="UniProtKB-SubCell"/>
</dbReference>
<keyword evidence="4 7" id="KW-0812">Transmembrane</keyword>
<dbReference type="Gene3D" id="1.20.1250.20">
    <property type="entry name" value="MFS general substrate transporter like domains"/>
    <property type="match status" value="1"/>
</dbReference>
<dbReference type="InterPro" id="IPR005829">
    <property type="entry name" value="Sugar_transporter_CS"/>
</dbReference>
<organism evidence="9 10">
    <name type="scientific">Paenibacillus azoreducens</name>
    <dbReference type="NCBI Taxonomy" id="116718"/>
    <lineage>
        <taxon>Bacteria</taxon>
        <taxon>Bacillati</taxon>
        <taxon>Bacillota</taxon>
        <taxon>Bacilli</taxon>
        <taxon>Bacillales</taxon>
        <taxon>Paenibacillaceae</taxon>
        <taxon>Paenibacillus</taxon>
    </lineage>
</organism>
<feature type="transmembrane region" description="Helical" evidence="7">
    <location>
        <begin position="135"/>
        <end position="157"/>
    </location>
</feature>
<dbReference type="PROSITE" id="PS00216">
    <property type="entry name" value="SUGAR_TRANSPORT_1"/>
    <property type="match status" value="1"/>
</dbReference>
<dbReference type="PRINTS" id="PR01035">
    <property type="entry name" value="TCRTETA"/>
</dbReference>
<reference evidence="9 10" key="1">
    <citation type="submission" date="2021-03" db="EMBL/GenBank/DDBJ databases">
        <title>Antimicrobial resistance genes in bacteria isolated from Japanese honey, and their potential for conferring macrolide and lincosamide resistance in the American foulbrood pathogen Paenibacillus larvae.</title>
        <authorList>
            <person name="Okamoto M."/>
            <person name="Kumagai M."/>
            <person name="Kanamori H."/>
            <person name="Takamatsu D."/>
        </authorList>
    </citation>
    <scope>NUCLEOTIDE SEQUENCE [LARGE SCALE GENOMIC DNA]</scope>
    <source>
        <strain evidence="9 10">J34TS1</strain>
    </source>
</reference>
<feature type="transmembrane region" description="Helical" evidence="7">
    <location>
        <begin position="163"/>
        <end position="183"/>
    </location>
</feature>
<evidence type="ECO:0000256" key="4">
    <source>
        <dbReference type="ARBA" id="ARBA00022692"/>
    </source>
</evidence>
<accession>A0A919YCS9</accession>
<evidence type="ECO:0000259" key="8">
    <source>
        <dbReference type="PROSITE" id="PS50850"/>
    </source>
</evidence>
<evidence type="ECO:0000256" key="5">
    <source>
        <dbReference type="ARBA" id="ARBA00022989"/>
    </source>
</evidence>
<evidence type="ECO:0000313" key="9">
    <source>
        <dbReference type="EMBL" id="GIO46670.1"/>
    </source>
</evidence>
<feature type="transmembrane region" description="Helical" evidence="7">
    <location>
        <begin position="217"/>
        <end position="241"/>
    </location>
</feature>
<keyword evidence="5 7" id="KW-1133">Transmembrane helix</keyword>
<feature type="transmembrane region" description="Helical" evidence="7">
    <location>
        <begin position="105"/>
        <end position="123"/>
    </location>
</feature>
<dbReference type="InterPro" id="IPR036259">
    <property type="entry name" value="MFS_trans_sf"/>
</dbReference>
<proteinExistence type="inferred from homology"/>